<dbReference type="InterPro" id="IPR008974">
    <property type="entry name" value="TRAF-like"/>
</dbReference>
<sequence length="395" mass="43136">MDARSVTGPPQAIALAPPASSLVAGSDDHRGGGGGGCALPDGCLLPKTSSTSLTKSVTAVHDFRVTDYSLLDGMGVGRFVGSSAFSAGGRDWTVRFYPDGATVGCLGHVSAFLYYSNRDALPGVRVRFTLNLLDRDGRTPQMTNPYMKHTFSPASDNWGFIKFIEKSKLSPYLHKDCLTIRCVLTVVVESRTVKDEMNSAVVVPPPNLHQDFEKMLKDGEGADVTFIVDGQLFHAHRCVLAYRSPVFSAELFGPMKENATSCISIDDMEPMIFEALLHYIYTDRLPVSCSDGRNAAMQHLLVAADRYGVERLRLMCESKLSEAIDLETVATTLALAEQHNCSQLRRACIGFMASPNMLGPVMETDGFNHLVASCPLILKEILDKVSCIWSDDQQR</sequence>
<dbReference type="InterPro" id="IPR000210">
    <property type="entry name" value="BTB/POZ_dom"/>
</dbReference>
<dbReference type="InterPro" id="IPR011333">
    <property type="entry name" value="SKP1/BTB/POZ_sf"/>
</dbReference>
<evidence type="ECO:0000259" key="4">
    <source>
        <dbReference type="PROSITE" id="PS50144"/>
    </source>
</evidence>
<organism evidence="5 6">
    <name type="scientific">Digitaria exilis</name>
    <dbReference type="NCBI Taxonomy" id="1010633"/>
    <lineage>
        <taxon>Eukaryota</taxon>
        <taxon>Viridiplantae</taxon>
        <taxon>Streptophyta</taxon>
        <taxon>Embryophyta</taxon>
        <taxon>Tracheophyta</taxon>
        <taxon>Spermatophyta</taxon>
        <taxon>Magnoliopsida</taxon>
        <taxon>Liliopsida</taxon>
        <taxon>Poales</taxon>
        <taxon>Poaceae</taxon>
        <taxon>PACMAD clade</taxon>
        <taxon>Panicoideae</taxon>
        <taxon>Panicodae</taxon>
        <taxon>Paniceae</taxon>
        <taxon>Anthephorinae</taxon>
        <taxon>Digitaria</taxon>
    </lineage>
</organism>
<dbReference type="InterPro" id="IPR056423">
    <property type="entry name" value="BACK_BPM_SPOP"/>
</dbReference>
<feature type="domain" description="BTB" evidence="3">
    <location>
        <begin position="222"/>
        <end position="289"/>
    </location>
</feature>
<dbReference type="Gene3D" id="2.60.210.10">
    <property type="entry name" value="Apoptosis, Tumor Necrosis Factor Receptor Associated Protein 2, Chain A"/>
    <property type="match status" value="1"/>
</dbReference>
<keyword evidence="6" id="KW-1185">Reference proteome</keyword>
<comment type="caution">
    <text evidence="5">The sequence shown here is derived from an EMBL/GenBank/DDBJ whole genome shotgun (WGS) entry which is preliminary data.</text>
</comment>
<dbReference type="PROSITE" id="PS50097">
    <property type="entry name" value="BTB"/>
    <property type="match status" value="1"/>
</dbReference>
<evidence type="ECO:0000256" key="2">
    <source>
        <dbReference type="ARBA" id="ARBA00010846"/>
    </source>
</evidence>
<dbReference type="InterPro" id="IPR002083">
    <property type="entry name" value="MATH/TRAF_dom"/>
</dbReference>
<dbReference type="AlphaFoldDB" id="A0A835A2C9"/>
<reference evidence="5" key="1">
    <citation type="submission" date="2020-07" db="EMBL/GenBank/DDBJ databases">
        <title>Genome sequence and genetic diversity analysis of an under-domesticated orphan crop, white fonio (Digitaria exilis).</title>
        <authorList>
            <person name="Bennetzen J.L."/>
            <person name="Chen S."/>
            <person name="Ma X."/>
            <person name="Wang X."/>
            <person name="Yssel A.E.J."/>
            <person name="Chaluvadi S.R."/>
            <person name="Johnson M."/>
            <person name="Gangashetty P."/>
            <person name="Hamidou F."/>
            <person name="Sanogo M.D."/>
            <person name="Zwaenepoel A."/>
            <person name="Wallace J."/>
            <person name="Van De Peer Y."/>
            <person name="Van Deynze A."/>
        </authorList>
    </citation>
    <scope>NUCLEOTIDE SEQUENCE</scope>
    <source>
        <tissue evidence="5">Leaves</tissue>
    </source>
</reference>
<dbReference type="SMART" id="SM00225">
    <property type="entry name" value="BTB"/>
    <property type="match status" value="1"/>
</dbReference>
<dbReference type="CDD" id="cd00121">
    <property type="entry name" value="MATH"/>
    <property type="match status" value="1"/>
</dbReference>
<dbReference type="Pfam" id="PF22486">
    <property type="entry name" value="MATH_2"/>
    <property type="match status" value="1"/>
</dbReference>
<dbReference type="Gene3D" id="1.25.40.420">
    <property type="match status" value="1"/>
</dbReference>
<dbReference type="SUPFAM" id="SSF49599">
    <property type="entry name" value="TRAF domain-like"/>
    <property type="match status" value="1"/>
</dbReference>
<dbReference type="Gene3D" id="3.30.710.10">
    <property type="entry name" value="Potassium Channel Kv1.1, Chain A"/>
    <property type="match status" value="1"/>
</dbReference>
<feature type="domain" description="MATH" evidence="4">
    <location>
        <begin position="58"/>
        <end position="184"/>
    </location>
</feature>
<evidence type="ECO:0000259" key="3">
    <source>
        <dbReference type="PROSITE" id="PS50097"/>
    </source>
</evidence>
<name>A0A835A2C9_9POAL</name>
<evidence type="ECO:0000313" key="6">
    <source>
        <dbReference type="Proteomes" id="UP000636709"/>
    </source>
</evidence>
<dbReference type="CDD" id="cd18280">
    <property type="entry name" value="BTB_POZ_BPM_plant"/>
    <property type="match status" value="1"/>
</dbReference>
<protein>
    <submittedName>
        <fullName evidence="5">Uncharacterized protein</fullName>
    </submittedName>
</protein>
<dbReference type="Proteomes" id="UP000636709">
    <property type="component" value="Unassembled WGS sequence"/>
</dbReference>
<dbReference type="SUPFAM" id="SSF54695">
    <property type="entry name" value="POZ domain"/>
    <property type="match status" value="1"/>
</dbReference>
<proteinExistence type="inferred from homology"/>
<dbReference type="Pfam" id="PF00651">
    <property type="entry name" value="BTB"/>
    <property type="match status" value="1"/>
</dbReference>
<dbReference type="GO" id="GO:0016567">
    <property type="term" value="P:protein ubiquitination"/>
    <property type="evidence" value="ECO:0007669"/>
    <property type="project" value="InterPro"/>
</dbReference>
<gene>
    <name evidence="5" type="ORF">HU200_064237</name>
</gene>
<accession>A0A835A2C9</accession>
<dbReference type="InterPro" id="IPR045005">
    <property type="entry name" value="BPM1-6"/>
</dbReference>
<dbReference type="Gramene" id="Dexi7A01G0019510.1">
    <property type="protein sequence ID" value="Dexi7A01G0019510.1:cds"/>
    <property type="gene ID" value="Dexi7A01G0019510"/>
</dbReference>
<comment type="similarity">
    <text evidence="2">Belongs to the Tdpoz family.</text>
</comment>
<evidence type="ECO:0000256" key="1">
    <source>
        <dbReference type="ARBA" id="ARBA00004906"/>
    </source>
</evidence>
<dbReference type="PANTHER" id="PTHR26379">
    <property type="entry name" value="BTB/POZ AND MATH DOMAIN-CONTAINING PROTEIN 1"/>
    <property type="match status" value="1"/>
</dbReference>
<comment type="pathway">
    <text evidence="1">Protein modification; protein ubiquitination.</text>
</comment>
<dbReference type="Pfam" id="PF24570">
    <property type="entry name" value="BACK_BPM_SPOP"/>
    <property type="match status" value="1"/>
</dbReference>
<dbReference type="OrthoDB" id="6359816at2759"/>
<evidence type="ECO:0000313" key="5">
    <source>
        <dbReference type="EMBL" id="KAF8649696.1"/>
    </source>
</evidence>
<dbReference type="SMART" id="SM00061">
    <property type="entry name" value="MATH"/>
    <property type="match status" value="1"/>
</dbReference>
<dbReference type="PROSITE" id="PS50144">
    <property type="entry name" value="MATH"/>
    <property type="match status" value="1"/>
</dbReference>
<dbReference type="PANTHER" id="PTHR26379:SF321">
    <property type="entry name" value="OS04G0625600 PROTEIN"/>
    <property type="match status" value="1"/>
</dbReference>
<dbReference type="EMBL" id="JACEFO010002753">
    <property type="protein sequence ID" value="KAF8649696.1"/>
    <property type="molecule type" value="Genomic_DNA"/>
</dbReference>